<dbReference type="RefSeq" id="WP_062665851.1">
    <property type="nucleotide sequence ID" value="NZ_FIZX01000003.1"/>
</dbReference>
<evidence type="ECO:0000256" key="2">
    <source>
        <dbReference type="ARBA" id="ARBA00022475"/>
    </source>
</evidence>
<dbReference type="CDD" id="cd13128">
    <property type="entry name" value="MATE_Wzx_like"/>
    <property type="match status" value="1"/>
</dbReference>
<name>A0A128F9B4_9GAMM</name>
<feature type="transmembrane region" description="Helical" evidence="6">
    <location>
        <begin position="20"/>
        <end position="43"/>
    </location>
</feature>
<protein>
    <submittedName>
        <fullName evidence="7">Polysaccharide biosynthesis protein</fullName>
    </submittedName>
</protein>
<dbReference type="PANTHER" id="PTHR30250:SF11">
    <property type="entry name" value="O-ANTIGEN TRANSPORTER-RELATED"/>
    <property type="match status" value="1"/>
</dbReference>
<dbReference type="AlphaFoldDB" id="A0A128F9B4"/>
<dbReference type="EMBL" id="FIZX01000003">
    <property type="protein sequence ID" value="CZF83403.1"/>
    <property type="molecule type" value="Genomic_DNA"/>
</dbReference>
<feature type="transmembrane region" description="Helical" evidence="6">
    <location>
        <begin position="137"/>
        <end position="156"/>
    </location>
</feature>
<dbReference type="PANTHER" id="PTHR30250">
    <property type="entry name" value="PST FAMILY PREDICTED COLANIC ACID TRANSPORTER"/>
    <property type="match status" value="1"/>
</dbReference>
<evidence type="ECO:0000256" key="5">
    <source>
        <dbReference type="ARBA" id="ARBA00023136"/>
    </source>
</evidence>
<organism evidence="7 8">
    <name type="scientific">Grimontia celer</name>
    <dbReference type="NCBI Taxonomy" id="1796497"/>
    <lineage>
        <taxon>Bacteria</taxon>
        <taxon>Pseudomonadati</taxon>
        <taxon>Pseudomonadota</taxon>
        <taxon>Gammaproteobacteria</taxon>
        <taxon>Vibrionales</taxon>
        <taxon>Vibrionaceae</taxon>
        <taxon>Grimontia</taxon>
    </lineage>
</organism>
<evidence type="ECO:0000256" key="1">
    <source>
        <dbReference type="ARBA" id="ARBA00004651"/>
    </source>
</evidence>
<evidence type="ECO:0000256" key="6">
    <source>
        <dbReference type="SAM" id="Phobius"/>
    </source>
</evidence>
<feature type="transmembrane region" description="Helical" evidence="6">
    <location>
        <begin position="238"/>
        <end position="263"/>
    </location>
</feature>
<feature type="transmembrane region" description="Helical" evidence="6">
    <location>
        <begin position="198"/>
        <end position="217"/>
    </location>
</feature>
<evidence type="ECO:0000313" key="7">
    <source>
        <dbReference type="EMBL" id="CZF83403.1"/>
    </source>
</evidence>
<dbReference type="STRING" id="1796497.GCE9029_03763"/>
<feature type="transmembrane region" description="Helical" evidence="6">
    <location>
        <begin position="163"/>
        <end position="186"/>
    </location>
</feature>
<keyword evidence="5 6" id="KW-0472">Membrane</keyword>
<feature type="transmembrane region" description="Helical" evidence="6">
    <location>
        <begin position="269"/>
        <end position="293"/>
    </location>
</feature>
<keyword evidence="3 6" id="KW-0812">Transmembrane</keyword>
<reference evidence="8" key="1">
    <citation type="submission" date="2016-02" db="EMBL/GenBank/DDBJ databases">
        <authorList>
            <person name="Rodrigo-Torres Lidia"/>
            <person name="Arahal R.David."/>
        </authorList>
    </citation>
    <scope>NUCLEOTIDE SEQUENCE [LARGE SCALE GENOMIC DNA]</scope>
    <source>
        <strain evidence="8">CECT 9029</strain>
    </source>
</reference>
<dbReference type="Proteomes" id="UP000071641">
    <property type="component" value="Unassembled WGS sequence"/>
</dbReference>
<dbReference type="OrthoDB" id="5785171at2"/>
<evidence type="ECO:0000256" key="3">
    <source>
        <dbReference type="ARBA" id="ARBA00022692"/>
    </source>
</evidence>
<evidence type="ECO:0000313" key="8">
    <source>
        <dbReference type="Proteomes" id="UP000071641"/>
    </source>
</evidence>
<proteinExistence type="predicted"/>
<comment type="subcellular location">
    <subcellularLocation>
        <location evidence="1">Cell membrane</location>
        <topology evidence="1">Multi-pass membrane protein</topology>
    </subcellularLocation>
</comment>
<keyword evidence="2" id="KW-1003">Cell membrane</keyword>
<feature type="transmembrane region" description="Helical" evidence="6">
    <location>
        <begin position="55"/>
        <end position="79"/>
    </location>
</feature>
<keyword evidence="4 6" id="KW-1133">Transmembrane helix</keyword>
<dbReference type="InterPro" id="IPR002797">
    <property type="entry name" value="Polysacc_synth"/>
</dbReference>
<dbReference type="GO" id="GO:0005886">
    <property type="term" value="C:plasma membrane"/>
    <property type="evidence" value="ECO:0007669"/>
    <property type="project" value="UniProtKB-SubCell"/>
</dbReference>
<gene>
    <name evidence="7" type="ORF">GCE9029_03763</name>
</gene>
<keyword evidence="8" id="KW-1185">Reference proteome</keyword>
<sequence length="437" mass="47648">MISQLVHRIQSMEPARRQFLFHAALAAIFRVLSAAAAFLLSVVAARVLGAEQSGLFFLGMSLAILLGTLCLMGMENALLRFIGLAGEQENANLTNQVFTNALFAVLPFSAMVGGMTYLAAPWLAINVFSKPEATESLRYFSLAIPFVSLFFLNGYALQATRKVIASVCSMQLGVTVLALPALLMLAHYQPNPMAGTASVLYVIASGLVVLSGMWLWFRVPTHRLDTSDRKMPALWKSVPNLWLISATSQAIPWASVVIVGLFVTSEEVAYFSAAQRTSLLISFMLMVINFVAAPRFSALFKADKFDELKRLAQFSTRLMIVFSIPVLTVVLIWPDTIMALFGKEFSQSGQLLVILAVGQTINVMTGSVGFLLTMCGYERDMRNITLFAGILTVTLILIFTSLWGIVGAALAVSIGVSTQNILAVHKVEKRLGFWPIG</sequence>
<dbReference type="Pfam" id="PF01943">
    <property type="entry name" value="Polysacc_synt"/>
    <property type="match status" value="1"/>
</dbReference>
<feature type="transmembrane region" description="Helical" evidence="6">
    <location>
        <begin position="100"/>
        <end position="125"/>
    </location>
</feature>
<accession>A0A128F9B4</accession>
<dbReference type="InterPro" id="IPR050833">
    <property type="entry name" value="Poly_Biosynth_Transport"/>
</dbReference>
<feature type="transmembrane region" description="Helical" evidence="6">
    <location>
        <begin position="314"/>
        <end position="333"/>
    </location>
</feature>
<evidence type="ECO:0000256" key="4">
    <source>
        <dbReference type="ARBA" id="ARBA00022989"/>
    </source>
</evidence>
<feature type="transmembrane region" description="Helical" evidence="6">
    <location>
        <begin position="353"/>
        <end position="372"/>
    </location>
</feature>
<feature type="transmembrane region" description="Helical" evidence="6">
    <location>
        <begin position="384"/>
        <end position="412"/>
    </location>
</feature>